<protein>
    <submittedName>
        <fullName evidence="1">Uncharacterized protein</fullName>
    </submittedName>
</protein>
<proteinExistence type="predicted"/>
<dbReference type="EMBL" id="JAKNQU010000002">
    <property type="protein sequence ID" value="MCZ0926435.1"/>
    <property type="molecule type" value="Genomic_DNA"/>
</dbReference>
<gene>
    <name evidence="1" type="ORF">L0635_04980</name>
</gene>
<dbReference type="RefSeq" id="WP_268901266.1">
    <property type="nucleotide sequence ID" value="NZ_JAKNQT010000001.1"/>
</dbReference>
<accession>A0ABT4ISJ8</accession>
<organism evidence="1 2">
    <name type="scientific">Vreelandella janggokensis</name>
    <dbReference type="NCBI Taxonomy" id="370767"/>
    <lineage>
        <taxon>Bacteria</taxon>
        <taxon>Pseudomonadati</taxon>
        <taxon>Pseudomonadota</taxon>
        <taxon>Gammaproteobacteria</taxon>
        <taxon>Oceanospirillales</taxon>
        <taxon>Halomonadaceae</taxon>
        <taxon>Vreelandella</taxon>
    </lineage>
</organism>
<name>A0ABT4ISJ8_9GAMM</name>
<sequence>MAFTEHLFDQEDIAALAQQKASALKENRGFSDFPGFALGVIERRLAKDPLRYRDYGPYWWAIKALLIDNDRAMGERDDPLVRETYQGASAAETIVMADEFRTRYLATQAVGTNQFILDGETGATYILEDADMEERVTA</sequence>
<comment type="caution">
    <text evidence="1">The sequence shown here is derived from an EMBL/GenBank/DDBJ whole genome shotgun (WGS) entry which is preliminary data.</text>
</comment>
<keyword evidence="2" id="KW-1185">Reference proteome</keyword>
<evidence type="ECO:0000313" key="2">
    <source>
        <dbReference type="Proteomes" id="UP001321125"/>
    </source>
</evidence>
<reference evidence="1 2" key="1">
    <citation type="submission" date="2022-02" db="EMBL/GenBank/DDBJ databases">
        <title>Study of halophilic communities from a Mexican lake.</title>
        <authorList>
            <person name="Hernandez-Soto L.M."/>
            <person name="Martinez-Abarca F."/>
            <person name="Ramirez-Saad H.C."/>
            <person name="Aguirre-Garrido J.F."/>
        </authorList>
    </citation>
    <scope>NUCLEOTIDE SEQUENCE [LARGE SCALE GENOMIC DNA]</scope>
    <source>
        <strain evidence="1 2">Hjan13</strain>
    </source>
</reference>
<dbReference type="Proteomes" id="UP001321125">
    <property type="component" value="Unassembled WGS sequence"/>
</dbReference>
<evidence type="ECO:0000313" key="1">
    <source>
        <dbReference type="EMBL" id="MCZ0926435.1"/>
    </source>
</evidence>